<protein>
    <submittedName>
        <fullName evidence="2">Uncharacterized protein</fullName>
    </submittedName>
</protein>
<evidence type="ECO:0000313" key="2">
    <source>
        <dbReference type="EMBL" id="GIQ83585.1"/>
    </source>
</evidence>
<reference evidence="2 3" key="1">
    <citation type="journal article" date="2018" name="PLoS ONE">
        <title>The draft genome of Kipferlia bialata reveals reductive genome evolution in fornicate parasites.</title>
        <authorList>
            <person name="Tanifuji G."/>
            <person name="Takabayashi S."/>
            <person name="Kume K."/>
            <person name="Takagi M."/>
            <person name="Nakayama T."/>
            <person name="Kamikawa R."/>
            <person name="Inagaki Y."/>
            <person name="Hashimoto T."/>
        </authorList>
    </citation>
    <scope>NUCLEOTIDE SEQUENCE [LARGE SCALE GENOMIC DNA]</scope>
    <source>
        <strain evidence="2">NY0173</strain>
    </source>
</reference>
<dbReference type="EMBL" id="BDIP01001104">
    <property type="protein sequence ID" value="GIQ83585.1"/>
    <property type="molecule type" value="Genomic_DNA"/>
</dbReference>
<sequence length="181" mass="19919">MWNQEPHARSKYEELARQAGNVYPSFASSRPKKILQTVGWGTPTATATQPQSKRRPVATPTGPVPPPRPNKGMMMIGPQPVTSPSTGFKPVPPPRRGVPIGINPHPRPHPPHPLVMGSHPSSSPSSPSCPVPPPRQVSVWETRPQATATMDTLHSQRPQSEAAQRQYWVLQNQARQRLARQ</sequence>
<name>A0A9K3CW97_9EUKA</name>
<keyword evidence="3" id="KW-1185">Reference proteome</keyword>
<feature type="non-terminal residue" evidence="2">
    <location>
        <position position="1"/>
    </location>
</feature>
<evidence type="ECO:0000313" key="3">
    <source>
        <dbReference type="Proteomes" id="UP000265618"/>
    </source>
</evidence>
<evidence type="ECO:0000256" key="1">
    <source>
        <dbReference type="SAM" id="MobiDB-lite"/>
    </source>
</evidence>
<dbReference type="Proteomes" id="UP000265618">
    <property type="component" value="Unassembled WGS sequence"/>
</dbReference>
<proteinExistence type="predicted"/>
<organism evidence="2 3">
    <name type="scientific">Kipferlia bialata</name>
    <dbReference type="NCBI Taxonomy" id="797122"/>
    <lineage>
        <taxon>Eukaryota</taxon>
        <taxon>Metamonada</taxon>
        <taxon>Carpediemonas-like organisms</taxon>
        <taxon>Kipferlia</taxon>
    </lineage>
</organism>
<feature type="region of interest" description="Disordered" evidence="1">
    <location>
        <begin position="25"/>
        <end position="137"/>
    </location>
</feature>
<accession>A0A9K3CW97</accession>
<gene>
    <name evidence="2" type="ORF">KIPB_004930</name>
</gene>
<comment type="caution">
    <text evidence="2">The sequence shown here is derived from an EMBL/GenBank/DDBJ whole genome shotgun (WGS) entry which is preliminary data.</text>
</comment>
<dbReference type="AlphaFoldDB" id="A0A9K3CW97"/>